<accession>A0A3P3EVT9</accession>
<dbReference type="PANTHER" id="PTHR43498:SF1">
    <property type="entry name" value="COB--COM HETERODISULFIDE REDUCTASE IRON-SULFUR SUBUNIT A"/>
    <property type="match status" value="1"/>
</dbReference>
<dbReference type="RefSeq" id="WP_124957534.1">
    <property type="nucleotide sequence ID" value="NZ_CBFHCE010000055.1"/>
</dbReference>
<evidence type="ECO:0000256" key="4">
    <source>
        <dbReference type="ARBA" id="ARBA00023004"/>
    </source>
</evidence>
<evidence type="ECO:0000256" key="6">
    <source>
        <dbReference type="SAM" id="MobiDB-lite"/>
    </source>
</evidence>
<feature type="region of interest" description="Disordered" evidence="6">
    <location>
        <begin position="301"/>
        <end position="320"/>
    </location>
</feature>
<dbReference type="EMBL" id="RQXU01000003">
    <property type="protein sequence ID" value="RRH90307.1"/>
    <property type="molecule type" value="Genomic_DNA"/>
</dbReference>
<dbReference type="Pfam" id="PF12831">
    <property type="entry name" value="FAD_oxidored"/>
    <property type="match status" value="1"/>
</dbReference>
<dbReference type="Proteomes" id="UP000271590">
    <property type="component" value="Unassembled WGS sequence"/>
</dbReference>
<name>A0A3P3EVT9_9BURK</name>
<evidence type="ECO:0000313" key="7">
    <source>
        <dbReference type="EMBL" id="RRH90307.1"/>
    </source>
</evidence>
<dbReference type="AlphaFoldDB" id="A0A3P3EVT9"/>
<protein>
    <submittedName>
        <fullName evidence="7">FAD-dependent oxidoreductase</fullName>
    </submittedName>
</protein>
<keyword evidence="2" id="KW-0479">Metal-binding</keyword>
<evidence type="ECO:0000256" key="2">
    <source>
        <dbReference type="ARBA" id="ARBA00022723"/>
    </source>
</evidence>
<proteinExistence type="predicted"/>
<organism evidence="7 8">
    <name type="scientific">Variovorax beijingensis</name>
    <dbReference type="NCBI Taxonomy" id="2496117"/>
    <lineage>
        <taxon>Bacteria</taxon>
        <taxon>Pseudomonadati</taxon>
        <taxon>Pseudomonadota</taxon>
        <taxon>Betaproteobacteria</taxon>
        <taxon>Burkholderiales</taxon>
        <taxon>Comamonadaceae</taxon>
        <taxon>Variovorax</taxon>
    </lineage>
</organism>
<comment type="caution">
    <text evidence="7">The sequence shown here is derived from an EMBL/GenBank/DDBJ whole genome shotgun (WGS) entry which is preliminary data.</text>
</comment>
<keyword evidence="5" id="KW-0411">Iron-sulfur</keyword>
<gene>
    <name evidence="7" type="ORF">EH244_06015</name>
</gene>
<dbReference type="GO" id="GO:0046872">
    <property type="term" value="F:metal ion binding"/>
    <property type="evidence" value="ECO:0007669"/>
    <property type="project" value="UniProtKB-KW"/>
</dbReference>
<evidence type="ECO:0000256" key="3">
    <source>
        <dbReference type="ARBA" id="ARBA00023002"/>
    </source>
</evidence>
<dbReference type="GO" id="GO:0051539">
    <property type="term" value="F:4 iron, 4 sulfur cluster binding"/>
    <property type="evidence" value="ECO:0007669"/>
    <property type="project" value="UniProtKB-KW"/>
</dbReference>
<keyword evidence="3" id="KW-0560">Oxidoreductase</keyword>
<sequence>MKTPGIDRYDVVVVGGGAAGVASALGSARQGARTLLVERYGFLGGAATNSLVLTYCGFYVAGREQQRAVGGVGWELLRELQRLGFDSAPVRSKSGNWLVMLDVEAVKFAFDNLVASPNLHLRFHTRLVSAEVEGGCIKSVRLADHAGLHDVEAAAFVDASGEASLSAFAGATLSLAGGPGAHLQPASLPVHIGGVPPDVPIEIGPLAAIVERYNATAQTQLARADGGILVRLPGSEGVWWMGVDLVTPGLEGSDLARAETQARRQAWEFLPYLRELPGFHKAFILSTGPQLGIRETRRPRSIGDVTADDGSEGRRRDDGIGRGCWPMEVHEAPGRAVYLPIGGEGFFDIPYSAIQAQTIGNLRLAGRVTGADQMAYGSTRVMGTAFATGHAAGVSAALQSGQGAVPDADAVRRILRAQDAIV</sequence>
<dbReference type="GO" id="GO:0016491">
    <property type="term" value="F:oxidoreductase activity"/>
    <property type="evidence" value="ECO:0007669"/>
    <property type="project" value="UniProtKB-KW"/>
</dbReference>
<dbReference type="Gene3D" id="3.50.50.60">
    <property type="entry name" value="FAD/NAD(P)-binding domain"/>
    <property type="match status" value="1"/>
</dbReference>
<dbReference type="PANTHER" id="PTHR43498">
    <property type="entry name" value="FERREDOXIN:COB-COM HETERODISULFIDE REDUCTASE SUBUNIT A"/>
    <property type="match status" value="1"/>
</dbReference>
<evidence type="ECO:0000256" key="5">
    <source>
        <dbReference type="ARBA" id="ARBA00023014"/>
    </source>
</evidence>
<evidence type="ECO:0000256" key="1">
    <source>
        <dbReference type="ARBA" id="ARBA00022485"/>
    </source>
</evidence>
<dbReference type="InterPro" id="IPR036188">
    <property type="entry name" value="FAD/NAD-bd_sf"/>
</dbReference>
<dbReference type="SUPFAM" id="SSF51905">
    <property type="entry name" value="FAD/NAD(P)-binding domain"/>
    <property type="match status" value="1"/>
</dbReference>
<keyword evidence="1" id="KW-0004">4Fe-4S</keyword>
<keyword evidence="4" id="KW-0408">Iron</keyword>
<feature type="compositionally biased region" description="Basic and acidic residues" evidence="6">
    <location>
        <begin position="311"/>
        <end position="320"/>
    </location>
</feature>
<dbReference type="PRINTS" id="PR00411">
    <property type="entry name" value="PNDRDTASEI"/>
</dbReference>
<dbReference type="InterPro" id="IPR039650">
    <property type="entry name" value="HdrA-like"/>
</dbReference>
<evidence type="ECO:0000313" key="8">
    <source>
        <dbReference type="Proteomes" id="UP000271590"/>
    </source>
</evidence>
<reference evidence="7 8" key="1">
    <citation type="submission" date="2018-11" db="EMBL/GenBank/DDBJ databases">
        <title>The genome of Variovorax sp T529.</title>
        <authorList>
            <person name="Gao J."/>
        </authorList>
    </citation>
    <scope>NUCLEOTIDE SEQUENCE [LARGE SCALE GENOMIC DNA]</scope>
    <source>
        <strain evidence="7 8">T529</strain>
    </source>
</reference>